<dbReference type="AlphaFoldDB" id="A0A5J4Z9U7"/>
<dbReference type="InterPro" id="IPR001623">
    <property type="entry name" value="DnaJ_domain"/>
</dbReference>
<proteinExistence type="predicted"/>
<keyword evidence="4 6" id="KW-0472">Membrane</keyword>
<evidence type="ECO:0000259" key="8">
    <source>
        <dbReference type="PROSITE" id="PS50076"/>
    </source>
</evidence>
<keyword evidence="2 6" id="KW-0812">Transmembrane</keyword>
<dbReference type="InterPro" id="IPR036869">
    <property type="entry name" value="J_dom_sf"/>
</dbReference>
<evidence type="ECO:0000256" key="2">
    <source>
        <dbReference type="ARBA" id="ARBA00022692"/>
    </source>
</evidence>
<feature type="chain" id="PRO_5023908046" evidence="7">
    <location>
        <begin position="37"/>
        <end position="306"/>
    </location>
</feature>
<sequence length="306" mass="35806">MDERVKMGKRGMSTSRVLGIASVLVVIGLCAQVASAYEIFCGKKANCYELLGVERGAELRDIKRAYRKLSLELHPDKNPREDAAERFRAVARAHEVLSSAESRVEYDDFLDHPEKYYWYFLEHMTADYAPQVSVHAALGGIFLILGCLHWFNLKANYRRKVLLVRQSEQYKEQIQLAIDSGVATSVSEAEKLVQVKGLHAPTWKDSLPVLLLMLPIHILKNVWWLVHWLVAYRILKVDYTQEDKEYLVKQRMRVMTDGQWDNIPLSLRQELVERRVWEEKAWQEYLQEMRIQRNRKGKDAVRKRYA</sequence>
<dbReference type="Proteomes" id="UP000324585">
    <property type="component" value="Unassembled WGS sequence"/>
</dbReference>
<dbReference type="GO" id="GO:0006457">
    <property type="term" value="P:protein folding"/>
    <property type="evidence" value="ECO:0007669"/>
    <property type="project" value="InterPro"/>
</dbReference>
<dbReference type="GO" id="GO:0005789">
    <property type="term" value="C:endoplasmic reticulum membrane"/>
    <property type="evidence" value="ECO:0007669"/>
    <property type="project" value="TreeGrafter"/>
</dbReference>
<organism evidence="9 10">
    <name type="scientific">Porphyridium purpureum</name>
    <name type="common">Red alga</name>
    <name type="synonym">Porphyridium cruentum</name>
    <dbReference type="NCBI Taxonomy" id="35688"/>
    <lineage>
        <taxon>Eukaryota</taxon>
        <taxon>Rhodophyta</taxon>
        <taxon>Bangiophyceae</taxon>
        <taxon>Porphyridiales</taxon>
        <taxon>Porphyridiaceae</taxon>
        <taxon>Porphyridium</taxon>
    </lineage>
</organism>
<protein>
    <submittedName>
        <fullName evidence="9">Chaperone protein dnaJ 50</fullName>
    </submittedName>
</protein>
<dbReference type="OMA" id="WFWRYTV"/>
<keyword evidence="10" id="KW-1185">Reference proteome</keyword>
<evidence type="ECO:0000313" key="9">
    <source>
        <dbReference type="EMBL" id="KAA8499900.1"/>
    </source>
</evidence>
<comment type="subcellular location">
    <subcellularLocation>
        <location evidence="1">Membrane</location>
        <topology evidence="1">Multi-pass membrane protein</topology>
    </subcellularLocation>
</comment>
<name>A0A5J4Z9U7_PORPP</name>
<accession>A0A5J4Z9U7</accession>
<evidence type="ECO:0000256" key="4">
    <source>
        <dbReference type="ARBA" id="ARBA00023136"/>
    </source>
</evidence>
<dbReference type="InterPro" id="IPR044632">
    <property type="entry name" value="DNAJC25-like"/>
</dbReference>
<dbReference type="SMART" id="SM00271">
    <property type="entry name" value="DnaJ"/>
    <property type="match status" value="1"/>
</dbReference>
<keyword evidence="5" id="KW-0143">Chaperone</keyword>
<feature type="transmembrane region" description="Helical" evidence="6">
    <location>
        <begin position="132"/>
        <end position="151"/>
    </location>
</feature>
<reference evidence="10" key="1">
    <citation type="journal article" date="2019" name="Nat. Commun.">
        <title>Expansion of phycobilisome linker gene families in mesophilic red algae.</title>
        <authorList>
            <person name="Lee J."/>
            <person name="Kim D."/>
            <person name="Bhattacharya D."/>
            <person name="Yoon H.S."/>
        </authorList>
    </citation>
    <scope>NUCLEOTIDE SEQUENCE [LARGE SCALE GENOMIC DNA]</scope>
    <source>
        <strain evidence="10">CCMP 1328</strain>
    </source>
</reference>
<dbReference type="PANTHER" id="PTHR44176">
    <property type="entry name" value="DNAJ HOMOLOG SUBFAMILY C MEMBER 25"/>
    <property type="match status" value="1"/>
</dbReference>
<evidence type="ECO:0000313" key="10">
    <source>
        <dbReference type="Proteomes" id="UP000324585"/>
    </source>
</evidence>
<dbReference type="PROSITE" id="PS50076">
    <property type="entry name" value="DNAJ_2"/>
    <property type="match status" value="1"/>
</dbReference>
<dbReference type="SUPFAM" id="SSF46565">
    <property type="entry name" value="Chaperone J-domain"/>
    <property type="match status" value="1"/>
</dbReference>
<feature type="signal peptide" evidence="7">
    <location>
        <begin position="1"/>
        <end position="36"/>
    </location>
</feature>
<dbReference type="Pfam" id="PF00226">
    <property type="entry name" value="DnaJ"/>
    <property type="match status" value="1"/>
</dbReference>
<dbReference type="CDD" id="cd06257">
    <property type="entry name" value="DnaJ"/>
    <property type="match status" value="1"/>
</dbReference>
<evidence type="ECO:0000256" key="1">
    <source>
        <dbReference type="ARBA" id="ARBA00004141"/>
    </source>
</evidence>
<dbReference type="EMBL" id="VRMN01000001">
    <property type="protein sequence ID" value="KAA8499900.1"/>
    <property type="molecule type" value="Genomic_DNA"/>
</dbReference>
<keyword evidence="7" id="KW-0732">Signal</keyword>
<evidence type="ECO:0000256" key="3">
    <source>
        <dbReference type="ARBA" id="ARBA00022989"/>
    </source>
</evidence>
<keyword evidence="3 6" id="KW-1133">Transmembrane helix</keyword>
<evidence type="ECO:0000256" key="7">
    <source>
        <dbReference type="SAM" id="SignalP"/>
    </source>
</evidence>
<comment type="caution">
    <text evidence="9">The sequence shown here is derived from an EMBL/GenBank/DDBJ whole genome shotgun (WGS) entry which is preliminary data.</text>
</comment>
<dbReference type="OrthoDB" id="10250354at2759"/>
<evidence type="ECO:0000256" key="5">
    <source>
        <dbReference type="ARBA" id="ARBA00023186"/>
    </source>
</evidence>
<evidence type="ECO:0000256" key="6">
    <source>
        <dbReference type="SAM" id="Phobius"/>
    </source>
</evidence>
<dbReference type="PRINTS" id="PR00625">
    <property type="entry name" value="JDOMAIN"/>
</dbReference>
<feature type="domain" description="J" evidence="8">
    <location>
        <begin position="46"/>
        <end position="110"/>
    </location>
</feature>
<dbReference type="Gene3D" id="1.10.287.110">
    <property type="entry name" value="DnaJ domain"/>
    <property type="match status" value="1"/>
</dbReference>
<dbReference type="PANTHER" id="PTHR44176:SF1">
    <property type="entry name" value="DNAJ HOMOLOG SUBFAMILY C MEMBER 25"/>
    <property type="match status" value="1"/>
</dbReference>
<gene>
    <name evidence="9" type="ORF">FVE85_7485</name>
</gene>